<evidence type="ECO:0000256" key="5">
    <source>
        <dbReference type="ARBA" id="ARBA00023163"/>
    </source>
</evidence>
<dbReference type="PANTHER" id="PTHR43133:SF62">
    <property type="entry name" value="RNA POLYMERASE SIGMA FACTOR SIGZ"/>
    <property type="match status" value="1"/>
</dbReference>
<feature type="domain" description="RNA polymerase sigma-70 region 4" evidence="7">
    <location>
        <begin position="160"/>
        <end position="206"/>
    </location>
</feature>
<keyword evidence="2" id="KW-0805">Transcription regulation</keyword>
<proteinExistence type="inferred from homology"/>
<reference evidence="8" key="1">
    <citation type="submission" date="2022-01" db="EMBL/GenBank/DDBJ databases">
        <title>Whole genome-based taxonomy of the Shewanellaceae.</title>
        <authorList>
            <person name="Martin-Rodriguez A.J."/>
        </authorList>
    </citation>
    <scope>NUCLEOTIDE SEQUENCE</scope>
    <source>
        <strain evidence="8">KCTC 23973</strain>
    </source>
</reference>
<keyword evidence="5" id="KW-0804">Transcription</keyword>
<dbReference type="InterPro" id="IPR014284">
    <property type="entry name" value="RNA_pol_sigma-70_dom"/>
</dbReference>
<dbReference type="SUPFAM" id="SSF88946">
    <property type="entry name" value="Sigma2 domain of RNA polymerase sigma factors"/>
    <property type="match status" value="1"/>
</dbReference>
<evidence type="ECO:0000313" key="9">
    <source>
        <dbReference type="Proteomes" id="UP001139293"/>
    </source>
</evidence>
<accession>A0A9X1ZC66</accession>
<dbReference type="NCBIfam" id="TIGR02937">
    <property type="entry name" value="sigma70-ECF"/>
    <property type="match status" value="1"/>
</dbReference>
<dbReference type="GO" id="GO:0006352">
    <property type="term" value="P:DNA-templated transcription initiation"/>
    <property type="evidence" value="ECO:0007669"/>
    <property type="project" value="InterPro"/>
</dbReference>
<dbReference type="InterPro" id="IPR039425">
    <property type="entry name" value="RNA_pol_sigma-70-like"/>
</dbReference>
<dbReference type="Pfam" id="PF04545">
    <property type="entry name" value="Sigma70_r4"/>
    <property type="match status" value="1"/>
</dbReference>
<dbReference type="InterPro" id="IPR013325">
    <property type="entry name" value="RNA_pol_sigma_r2"/>
</dbReference>
<keyword evidence="3" id="KW-0731">Sigma factor</keyword>
<comment type="caution">
    <text evidence="8">The sequence shown here is derived from an EMBL/GenBank/DDBJ whole genome shotgun (WGS) entry which is preliminary data.</text>
</comment>
<dbReference type="GO" id="GO:0016987">
    <property type="term" value="F:sigma factor activity"/>
    <property type="evidence" value="ECO:0007669"/>
    <property type="project" value="UniProtKB-KW"/>
</dbReference>
<evidence type="ECO:0000313" key="8">
    <source>
        <dbReference type="EMBL" id="MCL1137107.1"/>
    </source>
</evidence>
<evidence type="ECO:0000256" key="2">
    <source>
        <dbReference type="ARBA" id="ARBA00023015"/>
    </source>
</evidence>
<protein>
    <submittedName>
        <fullName evidence="8">Sigma-70 family RNA polymerase sigma factor</fullName>
    </submittedName>
</protein>
<evidence type="ECO:0000256" key="1">
    <source>
        <dbReference type="ARBA" id="ARBA00010641"/>
    </source>
</evidence>
<dbReference type="AlphaFoldDB" id="A0A9X1ZC66"/>
<dbReference type="Proteomes" id="UP001139293">
    <property type="component" value="Unassembled WGS sequence"/>
</dbReference>
<evidence type="ECO:0000256" key="4">
    <source>
        <dbReference type="ARBA" id="ARBA00023125"/>
    </source>
</evidence>
<dbReference type="GO" id="GO:0003677">
    <property type="term" value="F:DNA binding"/>
    <property type="evidence" value="ECO:0007669"/>
    <property type="project" value="UniProtKB-KW"/>
</dbReference>
<dbReference type="SUPFAM" id="SSF88659">
    <property type="entry name" value="Sigma3 and sigma4 domains of RNA polymerase sigma factors"/>
    <property type="match status" value="1"/>
</dbReference>
<name>A0A9X1ZC66_9GAMM</name>
<dbReference type="InterPro" id="IPR013324">
    <property type="entry name" value="RNA_pol_sigma_r3/r4-like"/>
</dbReference>
<evidence type="ECO:0000259" key="6">
    <source>
        <dbReference type="Pfam" id="PF04542"/>
    </source>
</evidence>
<dbReference type="Gene3D" id="1.10.10.10">
    <property type="entry name" value="Winged helix-like DNA-binding domain superfamily/Winged helix DNA-binding domain"/>
    <property type="match status" value="1"/>
</dbReference>
<dbReference type="InterPro" id="IPR007630">
    <property type="entry name" value="RNA_pol_sigma70_r4"/>
</dbReference>
<keyword evidence="4" id="KW-0238">DNA-binding</keyword>
<dbReference type="InterPro" id="IPR007627">
    <property type="entry name" value="RNA_pol_sigma70_r2"/>
</dbReference>
<dbReference type="InterPro" id="IPR036388">
    <property type="entry name" value="WH-like_DNA-bd_sf"/>
</dbReference>
<dbReference type="Pfam" id="PF04542">
    <property type="entry name" value="Sigma70_r2"/>
    <property type="match status" value="1"/>
</dbReference>
<organism evidence="8 9">
    <name type="scientific">Shewanella pneumatophori</name>
    <dbReference type="NCBI Taxonomy" id="314092"/>
    <lineage>
        <taxon>Bacteria</taxon>
        <taxon>Pseudomonadati</taxon>
        <taxon>Pseudomonadota</taxon>
        <taxon>Gammaproteobacteria</taxon>
        <taxon>Alteromonadales</taxon>
        <taxon>Shewanellaceae</taxon>
        <taxon>Shewanella</taxon>
    </lineage>
</organism>
<dbReference type="PANTHER" id="PTHR43133">
    <property type="entry name" value="RNA POLYMERASE ECF-TYPE SIGMA FACTO"/>
    <property type="match status" value="1"/>
</dbReference>
<feature type="domain" description="RNA polymerase sigma-70 region 2" evidence="6">
    <location>
        <begin position="56"/>
        <end position="123"/>
    </location>
</feature>
<dbReference type="EMBL" id="JAKILB010000001">
    <property type="protein sequence ID" value="MCL1137107.1"/>
    <property type="molecule type" value="Genomic_DNA"/>
</dbReference>
<keyword evidence="9" id="KW-1185">Reference proteome</keyword>
<sequence>MQNIQSQSRQNGYDKAYVRQNKQTMDDSKSDLLLAQLTEQLVRVANARDKQAYAQLFSYFAPKILNFGNQKLASQGLAMDLVQETMTTVWTKAHLFNADKGAVTTWVFTIMRNRCFDMLRKVQHNKEDTFGDDIWPVFETPETEEQEDHILTAKLLKHVDALPPLQRQVVKGIYLQELSQQELSTKLSVPLGTIKSRLRLGLVKLRSILEKHYD</sequence>
<dbReference type="CDD" id="cd06171">
    <property type="entry name" value="Sigma70_r4"/>
    <property type="match status" value="1"/>
</dbReference>
<dbReference type="Gene3D" id="1.10.1740.10">
    <property type="match status" value="1"/>
</dbReference>
<evidence type="ECO:0000259" key="7">
    <source>
        <dbReference type="Pfam" id="PF04545"/>
    </source>
</evidence>
<comment type="similarity">
    <text evidence="1">Belongs to the sigma-70 factor family. ECF subfamily.</text>
</comment>
<evidence type="ECO:0000256" key="3">
    <source>
        <dbReference type="ARBA" id="ARBA00023082"/>
    </source>
</evidence>
<gene>
    <name evidence="8" type="ORF">L2740_00755</name>
</gene>